<dbReference type="EMBL" id="MHTM01000011">
    <property type="protein sequence ID" value="OHA62520.1"/>
    <property type="molecule type" value="Genomic_DNA"/>
</dbReference>
<proteinExistence type="predicted"/>
<evidence type="ECO:0000313" key="3">
    <source>
        <dbReference type="EMBL" id="OHA62520.1"/>
    </source>
</evidence>
<comment type="caution">
    <text evidence="3">The sequence shown here is derived from an EMBL/GenBank/DDBJ whole genome shotgun (WGS) entry which is preliminary data.</text>
</comment>
<name>A0A1G2QPJ5_9BACT</name>
<keyword evidence="1" id="KW-1133">Transmembrane helix</keyword>
<dbReference type="InterPro" id="IPR005182">
    <property type="entry name" value="YdbS-like_PH"/>
</dbReference>
<gene>
    <name evidence="3" type="ORF">A2556_00560</name>
</gene>
<reference evidence="3 4" key="1">
    <citation type="journal article" date="2016" name="Nat. Commun.">
        <title>Thousands of microbial genomes shed light on interconnected biogeochemical processes in an aquifer system.</title>
        <authorList>
            <person name="Anantharaman K."/>
            <person name="Brown C.T."/>
            <person name="Hug L.A."/>
            <person name="Sharon I."/>
            <person name="Castelle C.J."/>
            <person name="Probst A.J."/>
            <person name="Thomas B.C."/>
            <person name="Singh A."/>
            <person name="Wilkins M.J."/>
            <person name="Karaoz U."/>
            <person name="Brodie E.L."/>
            <person name="Williams K.H."/>
            <person name="Hubbard S.S."/>
            <person name="Banfield J.F."/>
        </authorList>
    </citation>
    <scope>NUCLEOTIDE SEQUENCE [LARGE SCALE GENOMIC DNA]</scope>
</reference>
<evidence type="ECO:0000256" key="1">
    <source>
        <dbReference type="SAM" id="Phobius"/>
    </source>
</evidence>
<evidence type="ECO:0000313" key="4">
    <source>
        <dbReference type="Proteomes" id="UP000177140"/>
    </source>
</evidence>
<feature type="transmembrane region" description="Helical" evidence="1">
    <location>
        <begin position="60"/>
        <end position="79"/>
    </location>
</feature>
<dbReference type="Pfam" id="PF03703">
    <property type="entry name" value="bPH_2"/>
    <property type="match status" value="1"/>
</dbReference>
<dbReference type="Proteomes" id="UP000177140">
    <property type="component" value="Unassembled WGS sequence"/>
</dbReference>
<dbReference type="PANTHER" id="PTHR34473">
    <property type="entry name" value="UPF0699 TRANSMEMBRANE PROTEIN YDBS"/>
    <property type="match status" value="1"/>
</dbReference>
<accession>A0A1G2QPJ5</accession>
<dbReference type="PANTHER" id="PTHR34473:SF2">
    <property type="entry name" value="UPF0699 TRANSMEMBRANE PROTEIN YDBT"/>
    <property type="match status" value="1"/>
</dbReference>
<feature type="transmembrane region" description="Helical" evidence="1">
    <location>
        <begin position="15"/>
        <end position="40"/>
    </location>
</feature>
<organism evidence="3 4">
    <name type="scientific">Candidatus Vogelbacteria bacterium RIFOXYD2_FULL_44_9</name>
    <dbReference type="NCBI Taxonomy" id="1802441"/>
    <lineage>
        <taxon>Bacteria</taxon>
        <taxon>Candidatus Vogeliibacteriota</taxon>
    </lineage>
</organism>
<keyword evidence="1" id="KW-0472">Membrane</keyword>
<dbReference type="AlphaFoldDB" id="A0A1G2QPJ5"/>
<keyword evidence="1" id="KW-0812">Transmembrane</keyword>
<evidence type="ECO:0000259" key="2">
    <source>
        <dbReference type="Pfam" id="PF03703"/>
    </source>
</evidence>
<protein>
    <recommendedName>
        <fullName evidence="2">YdbS-like PH domain-containing protein</fullName>
    </recommendedName>
</protein>
<feature type="domain" description="YdbS-like PH" evidence="2">
    <location>
        <begin position="81"/>
        <end position="149"/>
    </location>
</feature>
<sequence>MIQNDVTNKLPQKALWYFVTYATIFSLILAVTGFFCFWLGPVAGTKEINGVVSPATFNFSIVGVVLIFIAILIWIYSWLSYYCYSFILRESTIVINWGVIFKNSHTIDFNRIQNIDLTRGPVMMLFGLSSVAIWTSSPEQLHVSQNGSVSIPDGKLYLAVEEAEWLRNHMATVGDVQKVKMV</sequence>